<feature type="compositionally biased region" description="Polar residues" evidence="1">
    <location>
        <begin position="968"/>
        <end position="981"/>
    </location>
</feature>
<feature type="compositionally biased region" description="Basic and acidic residues" evidence="1">
    <location>
        <begin position="949"/>
        <end position="958"/>
    </location>
</feature>
<gene>
    <name evidence="2" type="ORF">TEOVI_000411000</name>
</gene>
<name>A0A1G4IJM0_TRYEQ</name>
<accession>A0A1G4IJM0</accession>
<evidence type="ECO:0000313" key="3">
    <source>
        <dbReference type="Proteomes" id="UP000195570"/>
    </source>
</evidence>
<feature type="region of interest" description="Disordered" evidence="1">
    <location>
        <begin position="582"/>
        <end position="614"/>
    </location>
</feature>
<sequence length="1056" mass="114943">MTNPPQDTSGMKEQTCWWNAGLPATPLSCFDRSPSLSNAIRSTVSSTPPSHGYALAINIAPAETRDGNRLRSCMCANPDCKNIISFPQSGSTCIYTCCGNQSKAVGMCDGAIAMTPSFCQSQNTSDFVCGSVLGCGNRVDATPCNLHAHDNWTGALGSHPAVQVPTASAPAHTQIGAKNCVESIDAQNETCEEVMEPFESRFPTSSCDLHAHGEECATQSGESDKKVMIDLLFHMWRHGKTDESTSAQTCRSKCSAVETHSCAPSKVDHDSQWGKPLPWRACESSPPSHDCSNACSHCTVNNQHINASSQDAVAVGREADPHCSASGQNPPSTGSRLEQHALLNHLKKTVEKLQQNYNELYWNCFSDRSTDQNTSQPTSGSAGSEKPICSAGKRKEEFGTRTSCPVRNLTVEPGDDHMGSAPKIDARSRLSGDCVPLHTTSREADVPKPKEYAAHISAPPDVTPFYTGHSLATYIDNDAEVCVDKDQISAAPGIDTVDRINRCKEADINDLPSSFCPFPPATLTASSPPVSGRSANEGEVCNYGTDNGLHSESAKDEKVCRKLEERSPHDSFASFLVCSPDSSLTRPLSNSRPRRSIPLTSPGDPVATGSDVYNVSPRLSDRRIVSSDDWRPLTRNAGAAQRGFERRIVSPSPRGGTATRPQGERISSHASVGSERDPSGLVHTDNSPPRRRTANLTLPGSIATTFAGNDRRSRWSPRRRIARPSSPLAASSRYVSPIPHEVRTVLQRDESLTMLDAHRRNIGKLSPQPPKDNSIEHVFARPWTDEQEVTEGGRRAPTWIRYQRGFNTSLSNIPPDTFRPSRALSSRDYMSPSTASWDASTWRGNYVGSRKCVSAERRPRGIGNSHGSVDLDKYNLAQRDTYWHNSPTLFCKKESEEVLRSWKKLVSPEGTNEIERNASPPSVRSTKQGRNTKSPGQKSSGRSSVARIKNKDKGKSSEKANCCPAPQKLNTSTRRSVSNDGAGTKPESHALVSTEKRCRSRSARRYGILAAALDVSGVSTVEAIKGLRRRGRSRDSSVSHRFGIRRMSVSPRNVKK</sequence>
<comment type="caution">
    <text evidence="2">The sequence shown here is derived from an EMBL/GenBank/DDBJ whole genome shotgun (WGS) entry which is preliminary data.</text>
</comment>
<evidence type="ECO:0000256" key="1">
    <source>
        <dbReference type="SAM" id="MobiDB-lite"/>
    </source>
</evidence>
<feature type="compositionally biased region" description="Polar residues" evidence="1">
    <location>
        <begin position="919"/>
        <end position="943"/>
    </location>
</feature>
<feature type="compositionally biased region" description="Polar residues" evidence="1">
    <location>
        <begin position="371"/>
        <end position="382"/>
    </location>
</feature>
<organism evidence="2 3">
    <name type="scientific">Trypanosoma equiperdum</name>
    <dbReference type="NCBI Taxonomy" id="5694"/>
    <lineage>
        <taxon>Eukaryota</taxon>
        <taxon>Discoba</taxon>
        <taxon>Euglenozoa</taxon>
        <taxon>Kinetoplastea</taxon>
        <taxon>Metakinetoplastina</taxon>
        <taxon>Trypanosomatida</taxon>
        <taxon>Trypanosomatidae</taxon>
        <taxon>Trypanosoma</taxon>
    </lineage>
</organism>
<feature type="region of interest" description="Disordered" evidence="1">
    <location>
        <begin position="910"/>
        <end position="991"/>
    </location>
</feature>
<reference evidence="2" key="1">
    <citation type="submission" date="2016-09" db="EMBL/GenBank/DDBJ databases">
        <authorList>
            <person name="Hebert L."/>
            <person name="Moumen B."/>
        </authorList>
    </citation>
    <scope>NUCLEOTIDE SEQUENCE [LARGE SCALE GENOMIC DNA]</scope>
    <source>
        <strain evidence="2">OVI</strain>
    </source>
</reference>
<feature type="compositionally biased region" description="Basic and acidic residues" evidence="1">
    <location>
        <begin position="414"/>
        <end position="424"/>
    </location>
</feature>
<proteinExistence type="predicted"/>
<dbReference type="VEuPathDB" id="TriTrypDB:TEOVI_000411000"/>
<evidence type="ECO:0000313" key="2">
    <source>
        <dbReference type="EMBL" id="SCU72533.1"/>
    </source>
</evidence>
<feature type="region of interest" description="Disordered" evidence="1">
    <location>
        <begin position="369"/>
        <end position="394"/>
    </location>
</feature>
<dbReference type="RefSeq" id="XP_067083014.1">
    <property type="nucleotide sequence ID" value="XM_067226913.1"/>
</dbReference>
<dbReference type="Proteomes" id="UP000195570">
    <property type="component" value="Unassembled WGS sequence"/>
</dbReference>
<feature type="region of interest" description="Disordered" evidence="1">
    <location>
        <begin position="632"/>
        <end position="732"/>
    </location>
</feature>
<protein>
    <submittedName>
        <fullName evidence="2">Uncharacterized protein</fullName>
    </submittedName>
</protein>
<feature type="compositionally biased region" description="Polar residues" evidence="1">
    <location>
        <begin position="694"/>
        <end position="707"/>
    </location>
</feature>
<dbReference type="GeneID" id="92378050"/>
<dbReference type="EMBL" id="CZPT02001883">
    <property type="protein sequence ID" value="SCU72533.1"/>
    <property type="molecule type" value="Genomic_DNA"/>
</dbReference>
<feature type="region of interest" description="Disordered" evidence="1">
    <location>
        <begin position="405"/>
        <end position="424"/>
    </location>
</feature>
<dbReference type="AlphaFoldDB" id="A0A1G4IJM0"/>
<feature type="compositionally biased region" description="Low complexity" evidence="1">
    <location>
        <begin position="723"/>
        <end position="732"/>
    </location>
</feature>
<feature type="region of interest" description="Disordered" evidence="1">
    <location>
        <begin position="1031"/>
        <end position="1056"/>
    </location>
</feature>
<keyword evidence="3" id="KW-1185">Reference proteome</keyword>
<feature type="region of interest" description="Disordered" evidence="1">
    <location>
        <begin position="811"/>
        <end position="837"/>
    </location>
</feature>
<feature type="compositionally biased region" description="Polar residues" evidence="1">
    <location>
        <begin position="582"/>
        <end position="591"/>
    </location>
</feature>